<evidence type="ECO:0000259" key="10">
    <source>
        <dbReference type="PROSITE" id="PS50089"/>
    </source>
</evidence>
<feature type="region of interest" description="Disordered" evidence="9">
    <location>
        <begin position="146"/>
        <end position="167"/>
    </location>
</feature>
<keyword evidence="1" id="KW-0479">Metal-binding</keyword>
<proteinExistence type="predicted"/>
<organism evidence="12 13">
    <name type="scientific">Cladophialophora carrionii</name>
    <dbReference type="NCBI Taxonomy" id="86049"/>
    <lineage>
        <taxon>Eukaryota</taxon>
        <taxon>Fungi</taxon>
        <taxon>Dikarya</taxon>
        <taxon>Ascomycota</taxon>
        <taxon>Pezizomycotina</taxon>
        <taxon>Eurotiomycetes</taxon>
        <taxon>Chaetothyriomycetidae</taxon>
        <taxon>Chaetothyriales</taxon>
        <taxon>Herpotrichiellaceae</taxon>
        <taxon>Cladophialophora</taxon>
    </lineage>
</organism>
<dbReference type="Gene3D" id="3.40.50.300">
    <property type="entry name" value="P-loop containing nucleotide triphosphate hydrolases"/>
    <property type="match status" value="1"/>
</dbReference>
<feature type="region of interest" description="Disordered" evidence="9">
    <location>
        <begin position="1"/>
        <end position="20"/>
    </location>
</feature>
<dbReference type="PROSITE" id="PS00518">
    <property type="entry name" value="ZF_RING_1"/>
    <property type="match status" value="1"/>
</dbReference>
<evidence type="ECO:0008006" key="14">
    <source>
        <dbReference type="Google" id="ProtNLM"/>
    </source>
</evidence>
<evidence type="ECO:0000256" key="5">
    <source>
        <dbReference type="ARBA" id="ARBA00022963"/>
    </source>
</evidence>
<dbReference type="GO" id="GO:0016020">
    <property type="term" value="C:membrane"/>
    <property type="evidence" value="ECO:0007669"/>
    <property type="project" value="TreeGrafter"/>
</dbReference>
<evidence type="ECO:0000313" key="12">
    <source>
        <dbReference type="EMBL" id="OCT52770.1"/>
    </source>
</evidence>
<evidence type="ECO:0000256" key="2">
    <source>
        <dbReference type="ARBA" id="ARBA00022771"/>
    </source>
</evidence>
<evidence type="ECO:0000256" key="7">
    <source>
        <dbReference type="PROSITE-ProRule" id="PRU00175"/>
    </source>
</evidence>
<dbReference type="GO" id="GO:0046486">
    <property type="term" value="P:glycerolipid metabolic process"/>
    <property type="evidence" value="ECO:0007669"/>
    <property type="project" value="UniProtKB-ARBA"/>
</dbReference>
<evidence type="ECO:0000256" key="9">
    <source>
        <dbReference type="SAM" id="MobiDB-lite"/>
    </source>
</evidence>
<dbReference type="PROSITE" id="PS51635">
    <property type="entry name" value="PNPLA"/>
    <property type="match status" value="1"/>
</dbReference>
<dbReference type="AlphaFoldDB" id="A0A1C1CWD9"/>
<feature type="compositionally biased region" description="Basic and acidic residues" evidence="9">
    <location>
        <begin position="8"/>
        <end position="20"/>
    </location>
</feature>
<feature type="active site" description="Proton acceptor" evidence="8">
    <location>
        <position position="880"/>
    </location>
</feature>
<gene>
    <name evidence="12" type="ORF">CLCR_09458</name>
</gene>
<reference evidence="13" key="1">
    <citation type="submission" date="2015-07" db="EMBL/GenBank/DDBJ databases">
        <authorList>
            <person name="Teixeira M.M."/>
            <person name="Souza R.C."/>
            <person name="Almeida L.G."/>
            <person name="Vicente V.A."/>
            <person name="de Hoog S."/>
            <person name="Bocca A.L."/>
            <person name="de Almeida S.R."/>
            <person name="Vasconcelos A.T."/>
            <person name="Felipe M.S."/>
        </authorList>
    </citation>
    <scope>NUCLEOTIDE SEQUENCE [LARGE SCALE GENOMIC DNA]</scope>
    <source>
        <strain evidence="13">KSF</strain>
    </source>
</reference>
<feature type="region of interest" description="Disordered" evidence="9">
    <location>
        <begin position="458"/>
        <end position="480"/>
    </location>
</feature>
<keyword evidence="5 8" id="KW-0442">Lipid degradation</keyword>
<feature type="short sequence motif" description="GXSXG" evidence="8">
    <location>
        <begin position="719"/>
        <end position="723"/>
    </location>
</feature>
<dbReference type="GO" id="GO:0019369">
    <property type="term" value="P:arachidonate metabolic process"/>
    <property type="evidence" value="ECO:0007669"/>
    <property type="project" value="TreeGrafter"/>
</dbReference>
<dbReference type="Gene3D" id="3.40.1090.10">
    <property type="entry name" value="Cytosolic phospholipase A2 catalytic domain"/>
    <property type="match status" value="1"/>
</dbReference>
<evidence type="ECO:0000313" key="13">
    <source>
        <dbReference type="Proteomes" id="UP000094526"/>
    </source>
</evidence>
<dbReference type="InterPro" id="IPR016035">
    <property type="entry name" value="Acyl_Trfase/lysoPLipase"/>
</dbReference>
<dbReference type="SUPFAM" id="SSF52540">
    <property type="entry name" value="P-loop containing nucleoside triphosphate hydrolases"/>
    <property type="match status" value="2"/>
</dbReference>
<accession>A0A1C1CWD9</accession>
<dbReference type="InterPro" id="IPR002641">
    <property type="entry name" value="PNPLA_dom"/>
</dbReference>
<feature type="domain" description="PNPLA" evidence="11">
    <location>
        <begin position="683"/>
        <end position="893"/>
    </location>
</feature>
<protein>
    <recommendedName>
        <fullName evidence="14">PNPLA domain-containing protein</fullName>
    </recommendedName>
</protein>
<dbReference type="Proteomes" id="UP000094526">
    <property type="component" value="Unassembled WGS sequence"/>
</dbReference>
<keyword evidence="6 8" id="KW-0443">Lipid metabolism</keyword>
<dbReference type="PANTHER" id="PTHR24185">
    <property type="entry name" value="CALCIUM-INDEPENDENT PHOSPHOLIPASE A2-GAMMA"/>
    <property type="match status" value="1"/>
</dbReference>
<evidence type="ECO:0000256" key="3">
    <source>
        <dbReference type="ARBA" id="ARBA00022801"/>
    </source>
</evidence>
<keyword evidence="4" id="KW-0862">Zinc</keyword>
<dbReference type="SUPFAM" id="SSF52151">
    <property type="entry name" value="FabD/lysophospholipase-like"/>
    <property type="match status" value="1"/>
</dbReference>
<dbReference type="PANTHER" id="PTHR24185:SF1">
    <property type="entry name" value="CALCIUM-INDEPENDENT PHOSPHOLIPASE A2-GAMMA"/>
    <property type="match status" value="1"/>
</dbReference>
<evidence type="ECO:0000256" key="8">
    <source>
        <dbReference type="PROSITE-ProRule" id="PRU01161"/>
    </source>
</evidence>
<keyword evidence="13" id="KW-1185">Reference proteome</keyword>
<evidence type="ECO:0000259" key="11">
    <source>
        <dbReference type="PROSITE" id="PS51635"/>
    </source>
</evidence>
<dbReference type="GO" id="GO:0008270">
    <property type="term" value="F:zinc ion binding"/>
    <property type="evidence" value="ECO:0007669"/>
    <property type="project" value="UniProtKB-KW"/>
</dbReference>
<dbReference type="PROSITE" id="PS50089">
    <property type="entry name" value="ZF_RING_2"/>
    <property type="match status" value="1"/>
</dbReference>
<sequence length="1191" mass="134323">MAEPTEEEEHRHHQKDEETTWFALDRDASGEPVLAEYRRYAAVMMQTSELGSKTRYPSLVSFVGQTGAGKSTLINLLIDLKSDPRMANDDPAKMAPVIGRSSCTLPTSADVHLYISPETRFTKRPILYADCEGFEGGERSPIAITALSPETKDPSSSGNGSRRPDVLRKMSQGTQRLLKWASHNSQSYEQTSKRAYAVSEMYPRIFYAFSDIIVFVLDNPNTLEVVVERLLEWADANYSRSINQPTKPHAIVALNKSNPKTPEDQWNTVNATAHLLTTASAKIDENKTFVRYAKMRKKASLSRIDNMHDLLRCYYSTVHVVRIPEKSRYQKLDQQRRQLLQVIEDCCTIAFKDKQEREMLTDVDDFGLYLSLAFDHFSETLDKPFDFVEASLKRNPLSASFADNVLAFARRMAVHKNCEGQIVELFAYLTPFVASCILLESARKKRIGRPEDWFGDLEDDEPVNGDKRRPRRSASLPKNPVHDTYRDMCRKAISKYFHNDVQCNYAIYDPFALKKRPCELRYLRHGHSHRAKTKLRTIDTPGNFELSFEIDQITAWEEDILERLVDMHKDSRRTLTFETRQAALQAHSKLLQSIYRGGYTTSDKAAEFQLNSICVACLCNPPQHQLGCGHILCTDCVKDFGQQDGRSVKILTCPLHDNSQKNIPTGITTHVELAPAFSGLRVLTLDGGGIRGIVELAVLKAIEACLGVPLQKFFDLVVGTSTGGIIALGFGHEMWSVDYCTQQFQKLVQPAFSKRKGQDVHVIREVQLFVKHSKYETTPLESQLKEAFGDRTLFPKHRSEDRLKTAVIAVSSSGSKAWVLSNYNTHPGRGRGPPYQRYRPNRPRDEILTWEAARSTSAAPGFFKPFSPHRPGSKLEEWIDGAVLHNNPVQIAIEEARRLAEMEQLNGEPDVVLSIGTGLSKRVRHLGDIPSEEIHLGAPKARTTGWIRSLFTMVSYQIKLNTDADRRWASVLDTERHISGQLYRINPDLQMDPPELDAVDKVEELAKLLPRLLVEDGSLQGRIQEVACALVASSFFFEKDGPAVSTSSSSTEIHGWICCRLGHAKKRAGSDSVRGWMATPTQPITSLRGNKDDVRQLGKFVARSDRPEFIIYNEPKNENDVFLSIPVDEMMQQGEFSKQGAHLTVPGDDTVTTMALRLPGICGERAEFPITGFPRRLMKMDFNPSYRHDGP</sequence>
<feature type="short sequence motif" description="DGA/G" evidence="8">
    <location>
        <begin position="880"/>
        <end position="882"/>
    </location>
</feature>
<dbReference type="InterPro" id="IPR001841">
    <property type="entry name" value="Znf_RING"/>
</dbReference>
<dbReference type="VEuPathDB" id="FungiDB:CLCR_09458"/>
<dbReference type="InterPro" id="IPR017907">
    <property type="entry name" value="Znf_RING_CS"/>
</dbReference>
<dbReference type="OrthoDB" id="194358at2759"/>
<dbReference type="EMBL" id="LGRB01000008">
    <property type="protein sequence ID" value="OCT52770.1"/>
    <property type="molecule type" value="Genomic_DNA"/>
</dbReference>
<keyword evidence="3 8" id="KW-0378">Hydrolase</keyword>
<dbReference type="STRING" id="86049.A0A1C1CWD9"/>
<dbReference type="GO" id="GO:0016042">
    <property type="term" value="P:lipid catabolic process"/>
    <property type="evidence" value="ECO:0007669"/>
    <property type="project" value="UniProtKB-UniRule"/>
</dbReference>
<dbReference type="InterPro" id="IPR027417">
    <property type="entry name" value="P-loop_NTPase"/>
</dbReference>
<dbReference type="GO" id="GO:0047499">
    <property type="term" value="F:calcium-independent phospholipase A2 activity"/>
    <property type="evidence" value="ECO:0007669"/>
    <property type="project" value="TreeGrafter"/>
</dbReference>
<dbReference type="eggNOG" id="KOG4231">
    <property type="taxonomic scope" value="Eukaryota"/>
</dbReference>
<evidence type="ECO:0000256" key="6">
    <source>
        <dbReference type="ARBA" id="ARBA00023098"/>
    </source>
</evidence>
<feature type="domain" description="RING-type" evidence="10">
    <location>
        <begin position="614"/>
        <end position="657"/>
    </location>
</feature>
<feature type="active site" description="Nucleophile" evidence="8">
    <location>
        <position position="721"/>
    </location>
</feature>
<feature type="short sequence motif" description="GXGXXG" evidence="8">
    <location>
        <begin position="687"/>
        <end position="692"/>
    </location>
</feature>
<evidence type="ECO:0000256" key="4">
    <source>
        <dbReference type="ARBA" id="ARBA00022833"/>
    </source>
</evidence>
<dbReference type="Pfam" id="PF01734">
    <property type="entry name" value="Patatin"/>
    <property type="match status" value="1"/>
</dbReference>
<name>A0A1C1CWD9_9EURO</name>
<evidence type="ECO:0000256" key="1">
    <source>
        <dbReference type="ARBA" id="ARBA00022723"/>
    </source>
</evidence>
<comment type="caution">
    <text evidence="12">The sequence shown here is derived from an EMBL/GenBank/DDBJ whole genome shotgun (WGS) entry which is preliminary data.</text>
</comment>
<dbReference type="CDD" id="cd07199">
    <property type="entry name" value="Pat17_PNPLA8_PNPLA9_like"/>
    <property type="match status" value="1"/>
</dbReference>
<keyword evidence="2 7" id="KW-0863">Zinc-finger</keyword>
<dbReference type="VEuPathDB" id="FungiDB:G647_04120"/>